<name>A0A1H7QMF0_9GAMM</name>
<feature type="chain" id="PRO_5011697422" description="Short C-terminal domain-containing protein" evidence="2">
    <location>
        <begin position="29"/>
        <end position="695"/>
    </location>
</feature>
<gene>
    <name evidence="3" type="ORF">SAMN05216262_11239</name>
</gene>
<evidence type="ECO:0000313" key="4">
    <source>
        <dbReference type="Proteomes" id="UP000199297"/>
    </source>
</evidence>
<evidence type="ECO:0008006" key="5">
    <source>
        <dbReference type="Google" id="ProtNLM"/>
    </source>
</evidence>
<evidence type="ECO:0000256" key="2">
    <source>
        <dbReference type="SAM" id="SignalP"/>
    </source>
</evidence>
<dbReference type="RefSeq" id="WP_085285463.1">
    <property type="nucleotide sequence ID" value="NZ_FOBI01000012.1"/>
</dbReference>
<keyword evidence="4" id="KW-1185">Reference proteome</keyword>
<dbReference type="Proteomes" id="UP000199297">
    <property type="component" value="Unassembled WGS sequence"/>
</dbReference>
<accession>A0A1H7QMF0</accession>
<protein>
    <recommendedName>
        <fullName evidence="5">Short C-terminal domain-containing protein</fullName>
    </recommendedName>
</protein>
<feature type="signal peptide" evidence="2">
    <location>
        <begin position="1"/>
        <end position="28"/>
    </location>
</feature>
<evidence type="ECO:0000256" key="1">
    <source>
        <dbReference type="SAM" id="Phobius"/>
    </source>
</evidence>
<dbReference type="STRING" id="641665.GCA_002104455_01079"/>
<proteinExistence type="predicted"/>
<dbReference type="Gene3D" id="2.120.10.30">
    <property type="entry name" value="TolB, C-terminal domain"/>
    <property type="match status" value="1"/>
</dbReference>
<evidence type="ECO:0000313" key="3">
    <source>
        <dbReference type="EMBL" id="SEL49250.1"/>
    </source>
</evidence>
<reference evidence="4" key="1">
    <citation type="submission" date="2016-10" db="EMBL/GenBank/DDBJ databases">
        <authorList>
            <person name="Varghese N."/>
            <person name="Submissions S."/>
        </authorList>
    </citation>
    <scope>NUCLEOTIDE SEQUENCE [LARGE SCALE GENOMIC DNA]</scope>
    <source>
        <strain evidence="4">CGMCC 1.9127</strain>
    </source>
</reference>
<organism evidence="3 4">
    <name type="scientific">Colwellia chukchiensis</name>
    <dbReference type="NCBI Taxonomy" id="641665"/>
    <lineage>
        <taxon>Bacteria</taxon>
        <taxon>Pseudomonadati</taxon>
        <taxon>Pseudomonadota</taxon>
        <taxon>Gammaproteobacteria</taxon>
        <taxon>Alteromonadales</taxon>
        <taxon>Colwelliaceae</taxon>
        <taxon>Colwellia</taxon>
    </lineage>
</organism>
<dbReference type="AlphaFoldDB" id="A0A1H7QMF0"/>
<feature type="transmembrane region" description="Helical" evidence="1">
    <location>
        <begin position="427"/>
        <end position="445"/>
    </location>
</feature>
<keyword evidence="1" id="KW-0472">Membrane</keyword>
<sequence length="695" mass="78558">MEQTSWTTKCLGYLFALWLILLSQPALAQVDNAAQLVAIASLEHIPLANDAWQDVLPVSAHNNSYFLTTKAGKLFLLKENQVNDKPFFDLQAALNNRQIIALNAITLDPSFHYRDSDGYQTFYTAHTEISKTKASKLKPANNELNLPYDAVIMRWQLSQFNGQAPKLNQQHEVMRIAINQVNEPILQLSFNPFIESWQDDYGLLFVALSYSEALQNDPLYAGTILRINPSKFGLLGYMTPVDNPFLKEANIVKETAIIVGQPITHFDWFKRGMHSLLLHITHQDKQRLVAARIGDDWRKAIPKAQIKKDLPLATKLTKPKLYHGRIHARLRGKALSLKQAQSHWLLQPIPLQNQDQSAASSQDPPMVLELQKNNAAAKFSLHQDHDGELLLLEHKQARIYTINASTDINTATTPATPVSTPANNSSGFSLIVMVVIMLSISFWYLKRRHSKRQHFLYQQWSNFQVNTATKSLSLFKRHAKQAETTLDLTTITHSELLLNDELVSRVSAAPEQAFSNACEQAVMTAFAKEHRLKMLDNKQRKIQLRLTLEQKKSQLICLYYRVGNIRHTKLNYTQALNKALDWQWLISGQLNPEATPKRKIKVQLAPPQAPAPKVIPERHNTAATANQTQTNQTNQTHADQTDALVEPQQNEPTGTTDAKLVAALDKLVLLKQQGFLTEQEFSSAKAKILQDLTNN</sequence>
<keyword evidence="2" id="KW-0732">Signal</keyword>
<dbReference type="EMBL" id="FOBI01000012">
    <property type="protein sequence ID" value="SEL49250.1"/>
    <property type="molecule type" value="Genomic_DNA"/>
</dbReference>
<dbReference type="InterPro" id="IPR011042">
    <property type="entry name" value="6-blade_b-propeller_TolB-like"/>
</dbReference>
<keyword evidence="1" id="KW-0812">Transmembrane</keyword>
<dbReference type="OrthoDB" id="6219408at2"/>
<keyword evidence="1" id="KW-1133">Transmembrane helix</keyword>